<dbReference type="InterPro" id="IPR046373">
    <property type="entry name" value="Acyl-CoA_Oxase/DH_mid-dom_sf"/>
</dbReference>
<accession>A0ABD6P0E9</accession>
<protein>
    <submittedName>
        <fullName evidence="1">Acyl-CoA dehydrogenase</fullName>
    </submittedName>
</protein>
<comment type="caution">
    <text evidence="1">The sequence shown here is derived from an EMBL/GenBank/DDBJ whole genome shotgun (WGS) entry which is preliminary data.</text>
</comment>
<name>A0ABD6P0E9_9MYCO</name>
<dbReference type="AlphaFoldDB" id="A0ABD6P0E9"/>
<proteinExistence type="predicted"/>
<evidence type="ECO:0000313" key="2">
    <source>
        <dbReference type="Proteomes" id="UP000092086"/>
    </source>
</evidence>
<reference evidence="1 2" key="1">
    <citation type="submission" date="2016-06" db="EMBL/GenBank/DDBJ databases">
        <authorList>
            <person name="Sutton G."/>
            <person name="Brinkac L."/>
            <person name="Sanka R."/>
            <person name="Adams M."/>
            <person name="Lau E."/>
            <person name="Sam S."/>
            <person name="Sreng N."/>
            <person name="Him V."/>
            <person name="Kerleguer A."/>
            <person name="Cheng S."/>
        </authorList>
    </citation>
    <scope>NUCLEOTIDE SEQUENCE [LARGE SCALE GENOMIC DNA]</scope>
    <source>
        <strain evidence="1 2">E2978</strain>
    </source>
</reference>
<dbReference type="Proteomes" id="UP000092086">
    <property type="component" value="Unassembled WGS sequence"/>
</dbReference>
<evidence type="ECO:0000313" key="1">
    <source>
        <dbReference type="EMBL" id="OBG33891.1"/>
    </source>
</evidence>
<dbReference type="EMBL" id="LZIT01000225">
    <property type="protein sequence ID" value="OBG33891.1"/>
    <property type="molecule type" value="Genomic_DNA"/>
</dbReference>
<dbReference type="Gene3D" id="2.40.110.10">
    <property type="entry name" value="Butyryl-CoA Dehydrogenase, subunit A, domain 2"/>
    <property type="match status" value="1"/>
</dbReference>
<sequence length="349" mass="36412">MTAALDSATDAALAHAVAAVAARARALDEEATDVRADLAALGEAGLFGLGFDGTGLDRMVRVIEGVSAHSLAAGFSAWAHRMTLEYVHHAPTPLRDRHAQPLRRGVRAGVTAMAPAFKQVAGLGNVPLIAEPAGGGLRISGPIPWASNVFDGALIVTAARTTGGATYVVVVDVDAPGIGVRTPPRLMALGATASTSLDLRDVEVPDADVISTDLRAFVARVRPAFLLLQSAFCTGLGCAALSGAEASGDRTAAQFASEIAELARRREQLRERLYGFAADPTAPSVPELIRLRLAAATFAGAATRLESTLCGGAGYALSNAANRRFREAAFLPIQSPSEGHLRWELKRYE</sequence>
<dbReference type="RefSeq" id="WP_068212119.1">
    <property type="nucleotide sequence ID" value="NZ_LZIT01000225.1"/>
</dbReference>
<gene>
    <name evidence="1" type="ORF">A5672_23650</name>
</gene>
<organism evidence="1 2">
    <name type="scientific">Mycobacterium alsense</name>
    <dbReference type="NCBI Taxonomy" id="324058"/>
    <lineage>
        <taxon>Bacteria</taxon>
        <taxon>Bacillati</taxon>
        <taxon>Actinomycetota</taxon>
        <taxon>Actinomycetes</taxon>
        <taxon>Mycobacteriales</taxon>
        <taxon>Mycobacteriaceae</taxon>
        <taxon>Mycobacterium</taxon>
    </lineage>
</organism>
<dbReference type="SUPFAM" id="SSF56645">
    <property type="entry name" value="Acyl-CoA dehydrogenase NM domain-like"/>
    <property type="match status" value="1"/>
</dbReference>
<dbReference type="InterPro" id="IPR009100">
    <property type="entry name" value="AcylCoA_DH/oxidase_NM_dom_sf"/>
</dbReference>